<dbReference type="GO" id="GO:0015645">
    <property type="term" value="F:fatty acid ligase activity"/>
    <property type="evidence" value="ECO:0007669"/>
    <property type="project" value="TreeGrafter"/>
</dbReference>
<dbReference type="FunFam" id="3.30.300.30:FF:000005">
    <property type="entry name" value="Acyl-coenzyme A synthetase ACSM5, mitochondrial"/>
    <property type="match status" value="1"/>
</dbReference>
<accession>A0A6G9YMT3</accession>
<gene>
    <name evidence="7" type="ORF">F5544_33820</name>
</gene>
<dbReference type="Pfam" id="PF00501">
    <property type="entry name" value="AMP-binding"/>
    <property type="match status" value="1"/>
</dbReference>
<comment type="similarity">
    <text evidence="1">Belongs to the ATP-dependent AMP-binding enzyme family.</text>
</comment>
<dbReference type="InterPro" id="IPR045851">
    <property type="entry name" value="AMP-bd_C_sf"/>
</dbReference>
<dbReference type="InterPro" id="IPR042099">
    <property type="entry name" value="ANL_N_sf"/>
</dbReference>
<feature type="domain" description="AMP-dependent synthetase/ligase" evidence="5">
    <location>
        <begin position="104"/>
        <end position="462"/>
    </location>
</feature>
<dbReference type="Gene3D" id="3.30.300.30">
    <property type="match status" value="1"/>
</dbReference>
<name>A0A6G9YMT3_9NOCA</name>
<evidence type="ECO:0000256" key="1">
    <source>
        <dbReference type="ARBA" id="ARBA00006432"/>
    </source>
</evidence>
<reference evidence="7 8" key="1">
    <citation type="journal article" date="2019" name="ACS Chem. Biol.">
        <title>Identification and Mobilization of a Cryptic Antibiotic Biosynthesis Gene Locus from a Human-Pathogenic Nocardia Isolate.</title>
        <authorList>
            <person name="Herisse M."/>
            <person name="Ishida K."/>
            <person name="Porter J.L."/>
            <person name="Howden B."/>
            <person name="Hertweck C."/>
            <person name="Stinear T.P."/>
            <person name="Pidot S.J."/>
        </authorList>
    </citation>
    <scope>NUCLEOTIDE SEQUENCE [LARGE SCALE GENOMIC DNA]</scope>
    <source>
        <strain evidence="7 8">AUSMDU00012717</strain>
    </source>
</reference>
<dbReference type="InterPro" id="IPR051087">
    <property type="entry name" value="Mitochondrial_ACSM"/>
</dbReference>
<dbReference type="AlphaFoldDB" id="A0A6G9YMT3"/>
<dbReference type="SUPFAM" id="SSF56801">
    <property type="entry name" value="Acetyl-CoA synthetase-like"/>
    <property type="match status" value="1"/>
</dbReference>
<dbReference type="Pfam" id="PF13193">
    <property type="entry name" value="AMP-binding_C"/>
    <property type="match status" value="1"/>
</dbReference>
<proteinExistence type="inferred from homology"/>
<dbReference type="InterPro" id="IPR025110">
    <property type="entry name" value="AMP-bd_C"/>
</dbReference>
<feature type="domain" description="AMP-binding enzyme C-terminal" evidence="6">
    <location>
        <begin position="525"/>
        <end position="603"/>
    </location>
</feature>
<keyword evidence="2" id="KW-0436">Ligase</keyword>
<sequence>MHLAAEHHRHPGPARQPADLGAQRIAVAGAQQCGGHLDSPLFGGSGERDVTHILLEIGWAGSPVEERHMSTAPMTGESELAARVRELIDEYDGPEACAADLLCDRHPADRVAFTIVEPDLSARELTYGELRDASARFATGLAELGVGPGDRVATLMAKSAALVIALLGIWRRGAVHVPLFTAFAPPAIAFRLAASRAAVVVADADQAPKLAPSEDIPADPPWRLVVVGDAPAGAVPFADLLTDADARADAVTVGGDGILVQLFTSGTTGTPKGVPIPLRALASFCAYQEFALDVREDDMYWNAADPGWAYGLYWAILSPLATGRHSLLLHAGFAPALTRQVLERFGVTNFTAAPTVYRALRSDPATATMHLTLRRASSAGEPLTPEVVAWSVEHLGVAVRDHYGQTEHGMLICNSWHDALNTDAPAGSMGRALPGWTLGVLREDIDEPAEPGELGRVVIDTEHSPLMWFLGYLDAPERTAERYTPDGRWYLTGDAGSVDADGFFRFSARDDDVIIMAGYRIGPFEVESVLVLHEQVAEAAVVGLPDELRGEVIEAFVVLREGCHGSDELAAELQDLVKRKFAAHAYPRRVHFVDELPKTPSGKVQRFILRQKGVQ</sequence>
<dbReference type="GO" id="GO:0004321">
    <property type="term" value="F:fatty-acyl-CoA synthase activity"/>
    <property type="evidence" value="ECO:0007669"/>
    <property type="project" value="TreeGrafter"/>
</dbReference>
<keyword evidence="3" id="KW-0547">Nucleotide-binding</keyword>
<keyword evidence="8" id="KW-1185">Reference proteome</keyword>
<protein>
    <submittedName>
        <fullName evidence="7">AMP-binding protein</fullName>
    </submittedName>
</protein>
<evidence type="ECO:0000259" key="5">
    <source>
        <dbReference type="Pfam" id="PF00501"/>
    </source>
</evidence>
<organism evidence="7 8">
    <name type="scientific">Nocardia arthritidis</name>
    <dbReference type="NCBI Taxonomy" id="228602"/>
    <lineage>
        <taxon>Bacteria</taxon>
        <taxon>Bacillati</taxon>
        <taxon>Actinomycetota</taxon>
        <taxon>Actinomycetes</taxon>
        <taxon>Mycobacteriales</taxon>
        <taxon>Nocardiaceae</taxon>
        <taxon>Nocardia</taxon>
    </lineage>
</organism>
<dbReference type="KEGG" id="nah:F5544_33820"/>
<dbReference type="EMBL" id="CP046172">
    <property type="protein sequence ID" value="QIS14599.1"/>
    <property type="molecule type" value="Genomic_DNA"/>
</dbReference>
<dbReference type="Proteomes" id="UP000503540">
    <property type="component" value="Chromosome"/>
</dbReference>
<dbReference type="GO" id="GO:0006637">
    <property type="term" value="P:acyl-CoA metabolic process"/>
    <property type="evidence" value="ECO:0007669"/>
    <property type="project" value="TreeGrafter"/>
</dbReference>
<evidence type="ECO:0000313" key="8">
    <source>
        <dbReference type="Proteomes" id="UP000503540"/>
    </source>
</evidence>
<dbReference type="Gene3D" id="3.40.50.12780">
    <property type="entry name" value="N-terminal domain of ligase-like"/>
    <property type="match status" value="1"/>
</dbReference>
<dbReference type="GO" id="GO:0016405">
    <property type="term" value="F:CoA-ligase activity"/>
    <property type="evidence" value="ECO:0007669"/>
    <property type="project" value="UniProtKB-ARBA"/>
</dbReference>
<keyword evidence="4" id="KW-0067">ATP-binding</keyword>
<evidence type="ECO:0000313" key="7">
    <source>
        <dbReference type="EMBL" id="QIS14599.1"/>
    </source>
</evidence>
<dbReference type="PANTHER" id="PTHR43605">
    <property type="entry name" value="ACYL-COENZYME A SYNTHETASE"/>
    <property type="match status" value="1"/>
</dbReference>
<dbReference type="GO" id="GO:0006633">
    <property type="term" value="P:fatty acid biosynthetic process"/>
    <property type="evidence" value="ECO:0007669"/>
    <property type="project" value="TreeGrafter"/>
</dbReference>
<dbReference type="PANTHER" id="PTHR43605:SF10">
    <property type="entry name" value="ACYL-COA SYNTHETASE MEDIUM CHAIN FAMILY MEMBER 3"/>
    <property type="match status" value="1"/>
</dbReference>
<evidence type="ECO:0000256" key="2">
    <source>
        <dbReference type="ARBA" id="ARBA00022598"/>
    </source>
</evidence>
<dbReference type="GO" id="GO:0005524">
    <property type="term" value="F:ATP binding"/>
    <property type="evidence" value="ECO:0007669"/>
    <property type="project" value="UniProtKB-KW"/>
</dbReference>
<evidence type="ECO:0000256" key="4">
    <source>
        <dbReference type="ARBA" id="ARBA00022840"/>
    </source>
</evidence>
<evidence type="ECO:0000256" key="3">
    <source>
        <dbReference type="ARBA" id="ARBA00022741"/>
    </source>
</evidence>
<evidence type="ECO:0000259" key="6">
    <source>
        <dbReference type="Pfam" id="PF13193"/>
    </source>
</evidence>
<dbReference type="InterPro" id="IPR000873">
    <property type="entry name" value="AMP-dep_synth/lig_dom"/>
</dbReference>